<comment type="caution">
    <text evidence="3">The sequence shown here is derived from an EMBL/GenBank/DDBJ whole genome shotgun (WGS) entry which is preliminary data.</text>
</comment>
<evidence type="ECO:0000313" key="3">
    <source>
        <dbReference type="EMBL" id="KAF2737664.1"/>
    </source>
</evidence>
<evidence type="ECO:0000313" key="4">
    <source>
        <dbReference type="Proteomes" id="UP000799444"/>
    </source>
</evidence>
<evidence type="ECO:0000256" key="1">
    <source>
        <dbReference type="SAM" id="Coils"/>
    </source>
</evidence>
<reference evidence="3" key="1">
    <citation type="journal article" date="2020" name="Stud. Mycol.">
        <title>101 Dothideomycetes genomes: a test case for predicting lifestyles and emergence of pathogens.</title>
        <authorList>
            <person name="Haridas S."/>
            <person name="Albert R."/>
            <person name="Binder M."/>
            <person name="Bloem J."/>
            <person name="Labutti K."/>
            <person name="Salamov A."/>
            <person name="Andreopoulos B."/>
            <person name="Baker S."/>
            <person name="Barry K."/>
            <person name="Bills G."/>
            <person name="Bluhm B."/>
            <person name="Cannon C."/>
            <person name="Castanera R."/>
            <person name="Culley D."/>
            <person name="Daum C."/>
            <person name="Ezra D."/>
            <person name="Gonzalez J."/>
            <person name="Henrissat B."/>
            <person name="Kuo A."/>
            <person name="Liang C."/>
            <person name="Lipzen A."/>
            <person name="Lutzoni F."/>
            <person name="Magnuson J."/>
            <person name="Mondo S."/>
            <person name="Nolan M."/>
            <person name="Ohm R."/>
            <person name="Pangilinan J."/>
            <person name="Park H.-J."/>
            <person name="Ramirez L."/>
            <person name="Alfaro M."/>
            <person name="Sun H."/>
            <person name="Tritt A."/>
            <person name="Yoshinaga Y."/>
            <person name="Zwiers L.-H."/>
            <person name="Turgeon B."/>
            <person name="Goodwin S."/>
            <person name="Spatafora J."/>
            <person name="Crous P."/>
            <person name="Grigoriev I."/>
        </authorList>
    </citation>
    <scope>NUCLEOTIDE SEQUENCE</scope>
    <source>
        <strain evidence="3">CBS 125425</strain>
    </source>
</reference>
<feature type="coiled-coil region" evidence="1">
    <location>
        <begin position="181"/>
        <end position="208"/>
    </location>
</feature>
<dbReference type="AlphaFoldDB" id="A0A9P4R2U3"/>
<protein>
    <submittedName>
        <fullName evidence="3">Uncharacterized protein</fullName>
    </submittedName>
</protein>
<accession>A0A9P4R2U3</accession>
<dbReference type="EMBL" id="ML996114">
    <property type="protein sequence ID" value="KAF2737664.1"/>
    <property type="molecule type" value="Genomic_DNA"/>
</dbReference>
<proteinExistence type="predicted"/>
<organism evidence="3 4">
    <name type="scientific">Polyplosphaeria fusca</name>
    <dbReference type="NCBI Taxonomy" id="682080"/>
    <lineage>
        <taxon>Eukaryota</taxon>
        <taxon>Fungi</taxon>
        <taxon>Dikarya</taxon>
        <taxon>Ascomycota</taxon>
        <taxon>Pezizomycotina</taxon>
        <taxon>Dothideomycetes</taxon>
        <taxon>Pleosporomycetidae</taxon>
        <taxon>Pleosporales</taxon>
        <taxon>Tetraplosphaeriaceae</taxon>
        <taxon>Polyplosphaeria</taxon>
    </lineage>
</organism>
<gene>
    <name evidence="3" type="ORF">EJ04DRAFT_94718</name>
</gene>
<sequence length="432" mass="48979">MGSSDTDVQSARQTARTRPFSIEYEDPLREESKVPPGTNKGPRKNKSTCPNCSREDRKCQACGSCYRNWCLPDQATLMEQIVEHMLQEFPSLSEVSKARAASSLETRTKFGQAAWTRAPTRTLPAHSGSSDDSIIQHGNYAASSSRTGSLWIRRASEGDSDHSSIATSRYDPLDQDFFASRDQLQRELRSQRLALAEVKDENVTLRQQLEASVDSKVTETLQDAMKLNDIPKARVCGEVERGDTSEKCSQSSSQKGRILVRSLIRTLHYLARKLASEEERKSLGDNKLEGFVDPDTYRKFQSSVHGQSEGVDTLKALERAESENLRLQERIQQINAQFEKYSALNEWNETLCEQQRSLVAEEQAVAQRVDEARRIQEMLSKIAEELDDHLLSWWQDDSQWDQNDSDNIDPKIARYSDLQLLIEKLRAISTVA</sequence>
<keyword evidence="4" id="KW-1185">Reference proteome</keyword>
<dbReference type="Proteomes" id="UP000799444">
    <property type="component" value="Unassembled WGS sequence"/>
</dbReference>
<feature type="coiled-coil region" evidence="1">
    <location>
        <begin position="317"/>
        <end position="344"/>
    </location>
</feature>
<keyword evidence="1" id="KW-0175">Coiled coil</keyword>
<evidence type="ECO:0000256" key="2">
    <source>
        <dbReference type="SAM" id="MobiDB-lite"/>
    </source>
</evidence>
<name>A0A9P4R2U3_9PLEO</name>
<feature type="region of interest" description="Disordered" evidence="2">
    <location>
        <begin position="1"/>
        <end position="55"/>
    </location>
</feature>
<feature type="compositionally biased region" description="Polar residues" evidence="2">
    <location>
        <begin position="1"/>
        <end position="16"/>
    </location>
</feature>